<name>A0ACC1QBX7_9APHY</name>
<proteinExistence type="predicted"/>
<dbReference type="EMBL" id="JANSHE010000056">
    <property type="protein sequence ID" value="KAJ3018035.1"/>
    <property type="molecule type" value="Genomic_DNA"/>
</dbReference>
<sequence length="371" mass="41806">MMSNFSSLSTISAFELFLLGAPEELVDHFFQHWPVNLIIRLRQLNTSIFLGVESYISRAWDIEKSLNRWFFRIPSFLATLDVCEGIVSGSEAQQHLDRHRCSGRDLDIYVPCHGLLRMGQWLRSEGYVFQPSGGKHILFDAAAVMFSASMSSGRDFGLRDVSGNPHPNSFSTFNFFRPQNETLRMLGMDGIRIQLIGVRGDPVQFLLYNFHSTGVMNYFTGTYAVSFFPRLTFLARKMLICQDMTRNLVMHQAWQIKYRRRGFVIIGAEDAVEQSIEARAWDRRVGDKFTWVLPHARSGVTTGRKAPSLPSVRFEVLPAYCGVAAAGAALRIGPKFVYSAMAVMATGDDFGRIRTAEVDAAFADYAFDADV</sequence>
<accession>A0ACC1QBX7</accession>
<organism evidence="1 2">
    <name type="scientific">Trametes sanguinea</name>
    <dbReference type="NCBI Taxonomy" id="158606"/>
    <lineage>
        <taxon>Eukaryota</taxon>
        <taxon>Fungi</taxon>
        <taxon>Dikarya</taxon>
        <taxon>Basidiomycota</taxon>
        <taxon>Agaricomycotina</taxon>
        <taxon>Agaricomycetes</taxon>
        <taxon>Polyporales</taxon>
        <taxon>Polyporaceae</taxon>
        <taxon>Trametes</taxon>
    </lineage>
</organism>
<comment type="caution">
    <text evidence="1">The sequence shown here is derived from an EMBL/GenBank/DDBJ whole genome shotgun (WGS) entry which is preliminary data.</text>
</comment>
<protein>
    <submittedName>
        <fullName evidence="1">Uncharacterized protein</fullName>
    </submittedName>
</protein>
<evidence type="ECO:0000313" key="2">
    <source>
        <dbReference type="Proteomes" id="UP001144978"/>
    </source>
</evidence>
<evidence type="ECO:0000313" key="1">
    <source>
        <dbReference type="EMBL" id="KAJ3018035.1"/>
    </source>
</evidence>
<gene>
    <name evidence="1" type="ORF">NUW54_g443</name>
</gene>
<dbReference type="Proteomes" id="UP001144978">
    <property type="component" value="Unassembled WGS sequence"/>
</dbReference>
<reference evidence="1" key="1">
    <citation type="submission" date="2022-08" db="EMBL/GenBank/DDBJ databases">
        <title>Genome Sequence of Pycnoporus sanguineus.</title>
        <authorList>
            <person name="Buettner E."/>
        </authorList>
    </citation>
    <scope>NUCLEOTIDE SEQUENCE</scope>
    <source>
        <strain evidence="1">CG-C14</strain>
    </source>
</reference>
<keyword evidence="2" id="KW-1185">Reference proteome</keyword>